<dbReference type="EMBL" id="JARAKH010000009">
    <property type="protein sequence ID" value="KAK8401363.1"/>
    <property type="molecule type" value="Genomic_DNA"/>
</dbReference>
<evidence type="ECO:0000313" key="1">
    <source>
        <dbReference type="EMBL" id="KAK8401363.1"/>
    </source>
</evidence>
<gene>
    <name evidence="1" type="ORF">O3P69_002850</name>
</gene>
<name>A0AAW0UQ83_SCYPA</name>
<comment type="caution">
    <text evidence="1">The sequence shown here is derived from an EMBL/GenBank/DDBJ whole genome shotgun (WGS) entry which is preliminary data.</text>
</comment>
<keyword evidence="2" id="KW-1185">Reference proteome</keyword>
<reference evidence="1 2" key="1">
    <citation type="submission" date="2023-03" db="EMBL/GenBank/DDBJ databases">
        <title>High-quality genome of Scylla paramamosain provides insights in environmental adaptation.</title>
        <authorList>
            <person name="Zhang L."/>
        </authorList>
    </citation>
    <scope>NUCLEOTIDE SEQUENCE [LARGE SCALE GENOMIC DNA]</scope>
    <source>
        <strain evidence="1">LZ_2023a</strain>
        <tissue evidence="1">Muscle</tissue>
    </source>
</reference>
<accession>A0AAW0UQ83</accession>
<dbReference type="AlphaFoldDB" id="A0AAW0UQ83"/>
<protein>
    <submittedName>
        <fullName evidence="1">Uncharacterized protein</fullName>
    </submittedName>
</protein>
<organism evidence="1 2">
    <name type="scientific">Scylla paramamosain</name>
    <name type="common">Mud crab</name>
    <dbReference type="NCBI Taxonomy" id="85552"/>
    <lineage>
        <taxon>Eukaryota</taxon>
        <taxon>Metazoa</taxon>
        <taxon>Ecdysozoa</taxon>
        <taxon>Arthropoda</taxon>
        <taxon>Crustacea</taxon>
        <taxon>Multicrustacea</taxon>
        <taxon>Malacostraca</taxon>
        <taxon>Eumalacostraca</taxon>
        <taxon>Eucarida</taxon>
        <taxon>Decapoda</taxon>
        <taxon>Pleocyemata</taxon>
        <taxon>Brachyura</taxon>
        <taxon>Eubrachyura</taxon>
        <taxon>Portunoidea</taxon>
        <taxon>Portunidae</taxon>
        <taxon>Portuninae</taxon>
        <taxon>Scylla</taxon>
    </lineage>
</organism>
<sequence length="79" mass="9122">MVCGGQLRHSLPDHTSYPDDRFEDIERFSVRTLNTATRSLRFSLDYETTCPRAALPPPTPPAPTKKRVTLLQYLLGWYR</sequence>
<dbReference type="Proteomes" id="UP001487740">
    <property type="component" value="Unassembled WGS sequence"/>
</dbReference>
<proteinExistence type="predicted"/>
<evidence type="ECO:0000313" key="2">
    <source>
        <dbReference type="Proteomes" id="UP001487740"/>
    </source>
</evidence>